<dbReference type="RefSeq" id="WP_271715517.1">
    <property type="nucleotide sequence ID" value="NZ_AP024169.1"/>
</dbReference>
<evidence type="ECO:0000256" key="2">
    <source>
        <dbReference type="ARBA" id="ARBA00012438"/>
    </source>
</evidence>
<gene>
    <name evidence="11" type="ORF">bsdtb5_15790</name>
</gene>
<dbReference type="InterPro" id="IPR050482">
    <property type="entry name" value="Sensor_HK_TwoCompSys"/>
</dbReference>
<feature type="transmembrane region" description="Helical" evidence="9">
    <location>
        <begin position="55"/>
        <end position="80"/>
    </location>
</feature>
<keyword evidence="7" id="KW-0067">ATP-binding</keyword>
<dbReference type="GO" id="GO:0016020">
    <property type="term" value="C:membrane"/>
    <property type="evidence" value="ECO:0007669"/>
    <property type="project" value="InterPro"/>
</dbReference>
<accession>A0A7R7EKA3</accession>
<keyword evidence="8" id="KW-0902">Two-component regulatory system</keyword>
<evidence type="ECO:0000313" key="12">
    <source>
        <dbReference type="Proteomes" id="UP000595897"/>
    </source>
</evidence>
<feature type="transmembrane region" description="Helical" evidence="9">
    <location>
        <begin position="109"/>
        <end position="125"/>
    </location>
</feature>
<dbReference type="EMBL" id="AP024169">
    <property type="protein sequence ID" value="BCN30284.1"/>
    <property type="molecule type" value="Genomic_DNA"/>
</dbReference>
<dbReference type="Gene3D" id="1.20.5.1930">
    <property type="match status" value="1"/>
</dbReference>
<dbReference type="PANTHER" id="PTHR24421">
    <property type="entry name" value="NITRATE/NITRITE SENSOR PROTEIN NARX-RELATED"/>
    <property type="match status" value="1"/>
</dbReference>
<dbReference type="Proteomes" id="UP000595897">
    <property type="component" value="Chromosome"/>
</dbReference>
<evidence type="ECO:0000256" key="1">
    <source>
        <dbReference type="ARBA" id="ARBA00000085"/>
    </source>
</evidence>
<evidence type="ECO:0000256" key="3">
    <source>
        <dbReference type="ARBA" id="ARBA00022553"/>
    </source>
</evidence>
<keyword evidence="12" id="KW-1185">Reference proteome</keyword>
<keyword evidence="9" id="KW-1133">Transmembrane helix</keyword>
<dbReference type="PANTHER" id="PTHR24421:SF10">
    <property type="entry name" value="NITRATE_NITRITE SENSOR PROTEIN NARQ"/>
    <property type="match status" value="1"/>
</dbReference>
<evidence type="ECO:0000259" key="10">
    <source>
        <dbReference type="Pfam" id="PF07730"/>
    </source>
</evidence>
<organism evidence="11 12">
    <name type="scientific">Anaeromicropila herbilytica</name>
    <dbReference type="NCBI Taxonomy" id="2785025"/>
    <lineage>
        <taxon>Bacteria</taxon>
        <taxon>Bacillati</taxon>
        <taxon>Bacillota</taxon>
        <taxon>Clostridia</taxon>
        <taxon>Lachnospirales</taxon>
        <taxon>Lachnospiraceae</taxon>
        <taxon>Anaeromicropila</taxon>
    </lineage>
</organism>
<dbReference type="EC" id="2.7.13.3" evidence="2"/>
<protein>
    <recommendedName>
        <fullName evidence="2">histidine kinase</fullName>
        <ecNumber evidence="2">2.7.13.3</ecNumber>
    </recommendedName>
</protein>
<reference evidence="11 12" key="1">
    <citation type="submission" date="2020-11" db="EMBL/GenBank/DDBJ databases">
        <title>Draft genome sequencing of a Lachnospiraceae strain isolated from anoxic soil subjected to BSD treatment.</title>
        <authorList>
            <person name="Uek A."/>
            <person name="Tonouchi A."/>
        </authorList>
    </citation>
    <scope>NUCLEOTIDE SEQUENCE [LARGE SCALE GENOMIC DNA]</scope>
    <source>
        <strain evidence="11 12">TB5</strain>
    </source>
</reference>
<dbReference type="GO" id="GO:0000155">
    <property type="term" value="F:phosphorelay sensor kinase activity"/>
    <property type="evidence" value="ECO:0007669"/>
    <property type="project" value="InterPro"/>
</dbReference>
<evidence type="ECO:0000256" key="5">
    <source>
        <dbReference type="ARBA" id="ARBA00022741"/>
    </source>
</evidence>
<feature type="transmembrane region" description="Helical" evidence="9">
    <location>
        <begin position="5"/>
        <end position="24"/>
    </location>
</feature>
<keyword evidence="9" id="KW-0472">Membrane</keyword>
<comment type="catalytic activity">
    <reaction evidence="1">
        <text>ATP + protein L-histidine = ADP + protein N-phospho-L-histidine.</text>
        <dbReference type="EC" id="2.7.13.3"/>
    </reaction>
</comment>
<keyword evidence="4" id="KW-0808">Transferase</keyword>
<dbReference type="GO" id="GO:0005524">
    <property type="term" value="F:ATP binding"/>
    <property type="evidence" value="ECO:0007669"/>
    <property type="project" value="UniProtKB-KW"/>
</dbReference>
<dbReference type="InterPro" id="IPR036890">
    <property type="entry name" value="HATPase_C_sf"/>
</dbReference>
<keyword evidence="6 11" id="KW-0418">Kinase</keyword>
<evidence type="ECO:0000313" key="11">
    <source>
        <dbReference type="EMBL" id="BCN30284.1"/>
    </source>
</evidence>
<feature type="domain" description="Signal transduction histidine kinase subgroup 3 dimerisation and phosphoacceptor" evidence="10">
    <location>
        <begin position="173"/>
        <end position="235"/>
    </location>
</feature>
<evidence type="ECO:0000256" key="6">
    <source>
        <dbReference type="ARBA" id="ARBA00022777"/>
    </source>
</evidence>
<dbReference type="InterPro" id="IPR011712">
    <property type="entry name" value="Sig_transdc_His_kin_sub3_dim/P"/>
</dbReference>
<name>A0A7R7EKA3_9FIRM</name>
<evidence type="ECO:0000256" key="7">
    <source>
        <dbReference type="ARBA" id="ARBA00022840"/>
    </source>
</evidence>
<dbReference type="Pfam" id="PF07730">
    <property type="entry name" value="HisKA_3"/>
    <property type="match status" value="1"/>
</dbReference>
<dbReference type="KEGG" id="ahb:bsdtb5_15790"/>
<feature type="transmembrane region" description="Helical" evidence="9">
    <location>
        <begin position="30"/>
        <end position="48"/>
    </location>
</feature>
<keyword evidence="3" id="KW-0597">Phosphoprotein</keyword>
<dbReference type="GO" id="GO:0046983">
    <property type="term" value="F:protein dimerization activity"/>
    <property type="evidence" value="ECO:0007669"/>
    <property type="project" value="InterPro"/>
</dbReference>
<keyword evidence="5" id="KW-0547">Nucleotide-binding</keyword>
<dbReference type="AlphaFoldDB" id="A0A7R7EKA3"/>
<sequence length="370" mass="42619">MGAIVLELIDKLIFFIGCTILYFYHYNNAYILVPMIITIIISCLNTYMENPKFSSLLFLCSVIICFFYPDLLVFLIIILYDIVFTTYWRFSFLLLVPFLMNLQDKNQDMLFYQVIIACVVILAKYKTSTLNKQKQAYRELRDTSKEVSLLLEQKNRSLLEKQDYEINLATLNERNRISKEIHDNIGHLLSRSLLQIGALLTISKEEIIKSELTNLKESISEGMDSIRASIHNMHNESIDLYTCLNKLVSDFTFCRVSFQYDLNTLPPTNMKYCIIAIVKESLSNVMKHSNATKVIIQLTEHPIMYQLIISDNGLVSKNTLSLIQDINNDVTSSDGMGLMSIIERVRGFDGKYHLSGNNGFQIFITLPKNK</sequence>
<dbReference type="CDD" id="cd16917">
    <property type="entry name" value="HATPase_UhpB-NarQ-NarX-like"/>
    <property type="match status" value="1"/>
</dbReference>
<proteinExistence type="predicted"/>
<keyword evidence="9" id="KW-0812">Transmembrane</keyword>
<evidence type="ECO:0000256" key="8">
    <source>
        <dbReference type="ARBA" id="ARBA00023012"/>
    </source>
</evidence>
<evidence type="ECO:0000256" key="4">
    <source>
        <dbReference type="ARBA" id="ARBA00022679"/>
    </source>
</evidence>
<dbReference type="SUPFAM" id="SSF55874">
    <property type="entry name" value="ATPase domain of HSP90 chaperone/DNA topoisomerase II/histidine kinase"/>
    <property type="match status" value="1"/>
</dbReference>
<evidence type="ECO:0000256" key="9">
    <source>
        <dbReference type="SAM" id="Phobius"/>
    </source>
</evidence>
<dbReference type="Gene3D" id="3.30.565.10">
    <property type="entry name" value="Histidine kinase-like ATPase, C-terminal domain"/>
    <property type="match status" value="1"/>
</dbReference>